<dbReference type="PROSITE" id="PS00233">
    <property type="entry name" value="CHIT_BIND_RR_1"/>
    <property type="match status" value="1"/>
</dbReference>
<dbReference type="Proteomes" id="UP000789524">
    <property type="component" value="Unassembled WGS sequence"/>
</dbReference>
<evidence type="ECO:0000256" key="2">
    <source>
        <dbReference type="ARBA" id="ARBA00022729"/>
    </source>
</evidence>
<dbReference type="PANTHER" id="PTHR10380:SF218">
    <property type="entry name" value="ADULT CUTICLE PROTEIN 65AA-RELATED"/>
    <property type="match status" value="1"/>
</dbReference>
<evidence type="ECO:0000313" key="6">
    <source>
        <dbReference type="Proteomes" id="UP000789524"/>
    </source>
</evidence>
<dbReference type="AlphaFoldDB" id="A0A8J2QDF5"/>
<dbReference type="InterPro" id="IPR031311">
    <property type="entry name" value="CHIT_BIND_RR_consensus"/>
</dbReference>
<feature type="signal peptide" evidence="4">
    <location>
        <begin position="1"/>
        <end position="16"/>
    </location>
</feature>
<evidence type="ECO:0000256" key="3">
    <source>
        <dbReference type="PROSITE-ProRule" id="PRU00497"/>
    </source>
</evidence>
<evidence type="ECO:0000313" key="5">
    <source>
        <dbReference type="EMBL" id="CAG9559486.1"/>
    </source>
</evidence>
<dbReference type="InterPro" id="IPR000618">
    <property type="entry name" value="Insect_cuticle"/>
</dbReference>
<sequence length="109" mass="11800">MKSFIVFALVVAVAAAATVPVYEISGDKAAKVIRFDLNNIGVNGYDFAYETSDGKFASEVAELKNVGLENEGLEVRGFFSYVDNDGKVYRVDYVANDKGFQPSAPHLPA</sequence>
<dbReference type="GO" id="GO:0062129">
    <property type="term" value="C:chitin-based extracellular matrix"/>
    <property type="evidence" value="ECO:0007669"/>
    <property type="project" value="TreeGrafter"/>
</dbReference>
<keyword evidence="1 3" id="KW-0193">Cuticle</keyword>
<evidence type="ECO:0000256" key="4">
    <source>
        <dbReference type="SAM" id="SignalP"/>
    </source>
</evidence>
<gene>
    <name evidence="5" type="ORF">DCHRY22_LOCUS1351</name>
</gene>
<feature type="chain" id="PRO_5035213108" evidence="4">
    <location>
        <begin position="17"/>
        <end position="109"/>
    </location>
</feature>
<keyword evidence="6" id="KW-1185">Reference proteome</keyword>
<dbReference type="GO" id="GO:0008010">
    <property type="term" value="F:structural constituent of chitin-based larval cuticle"/>
    <property type="evidence" value="ECO:0007669"/>
    <property type="project" value="TreeGrafter"/>
</dbReference>
<organism evidence="5 6">
    <name type="scientific">Danaus chrysippus</name>
    <name type="common">African queen</name>
    <dbReference type="NCBI Taxonomy" id="151541"/>
    <lineage>
        <taxon>Eukaryota</taxon>
        <taxon>Metazoa</taxon>
        <taxon>Ecdysozoa</taxon>
        <taxon>Arthropoda</taxon>
        <taxon>Hexapoda</taxon>
        <taxon>Insecta</taxon>
        <taxon>Pterygota</taxon>
        <taxon>Neoptera</taxon>
        <taxon>Endopterygota</taxon>
        <taxon>Lepidoptera</taxon>
        <taxon>Glossata</taxon>
        <taxon>Ditrysia</taxon>
        <taxon>Papilionoidea</taxon>
        <taxon>Nymphalidae</taxon>
        <taxon>Danainae</taxon>
        <taxon>Danaini</taxon>
        <taxon>Danaina</taxon>
        <taxon>Danaus</taxon>
        <taxon>Anosia</taxon>
    </lineage>
</organism>
<dbReference type="Pfam" id="PF00379">
    <property type="entry name" value="Chitin_bind_4"/>
    <property type="match status" value="1"/>
</dbReference>
<comment type="caution">
    <text evidence="5">The sequence shown here is derived from an EMBL/GenBank/DDBJ whole genome shotgun (WGS) entry which is preliminary data.</text>
</comment>
<name>A0A8J2QDF5_9NEOP</name>
<dbReference type="PROSITE" id="PS51155">
    <property type="entry name" value="CHIT_BIND_RR_2"/>
    <property type="match status" value="1"/>
</dbReference>
<dbReference type="PRINTS" id="PR00947">
    <property type="entry name" value="CUTICLE"/>
</dbReference>
<evidence type="ECO:0000256" key="1">
    <source>
        <dbReference type="ARBA" id="ARBA00022460"/>
    </source>
</evidence>
<keyword evidence="2 4" id="KW-0732">Signal</keyword>
<protein>
    <submittedName>
        <fullName evidence="5">(African queen) hypothetical protein</fullName>
    </submittedName>
</protein>
<dbReference type="EMBL" id="CAKASE010000044">
    <property type="protein sequence ID" value="CAG9559486.1"/>
    <property type="molecule type" value="Genomic_DNA"/>
</dbReference>
<proteinExistence type="predicted"/>
<dbReference type="OrthoDB" id="7255276at2759"/>
<dbReference type="PANTHER" id="PTHR10380">
    <property type="entry name" value="CUTICLE PROTEIN"/>
    <property type="match status" value="1"/>
</dbReference>
<reference evidence="5" key="1">
    <citation type="submission" date="2021-09" db="EMBL/GenBank/DDBJ databases">
        <authorList>
            <person name="Martin H S."/>
        </authorList>
    </citation>
    <scope>NUCLEOTIDE SEQUENCE</scope>
</reference>
<accession>A0A8J2QDF5</accession>
<dbReference type="InterPro" id="IPR050468">
    <property type="entry name" value="Cuticle_Struct_Prot"/>
</dbReference>